<organism evidence="2 3">
    <name type="scientific">Salinimonas marina</name>
    <dbReference type="NCBI Taxonomy" id="2785918"/>
    <lineage>
        <taxon>Bacteria</taxon>
        <taxon>Pseudomonadati</taxon>
        <taxon>Pseudomonadota</taxon>
        <taxon>Gammaproteobacteria</taxon>
        <taxon>Alteromonadales</taxon>
        <taxon>Alteromonadaceae</taxon>
        <taxon>Alteromonas/Salinimonas group</taxon>
        <taxon>Salinimonas</taxon>
    </lineage>
</organism>
<dbReference type="Gene3D" id="2.40.10.220">
    <property type="entry name" value="predicted glycosyltransferase like domains"/>
    <property type="match status" value="1"/>
</dbReference>
<feature type="domain" description="PilZ" evidence="1">
    <location>
        <begin position="495"/>
        <end position="578"/>
    </location>
</feature>
<accession>A0A7S9DZ29</accession>
<dbReference type="AlphaFoldDB" id="A0A7S9DZ29"/>
<dbReference type="Proteomes" id="UP000595095">
    <property type="component" value="Chromosome"/>
</dbReference>
<dbReference type="SUPFAM" id="SSF141371">
    <property type="entry name" value="PilZ domain-like"/>
    <property type="match status" value="1"/>
</dbReference>
<feature type="domain" description="PilZ" evidence="1">
    <location>
        <begin position="151"/>
        <end position="215"/>
    </location>
</feature>
<evidence type="ECO:0000259" key="1">
    <source>
        <dbReference type="Pfam" id="PF07238"/>
    </source>
</evidence>
<evidence type="ECO:0000313" key="2">
    <source>
        <dbReference type="EMBL" id="QPG06583.1"/>
    </source>
</evidence>
<gene>
    <name evidence="2" type="ORF">IT774_05265</name>
</gene>
<sequence length="831" mass="96130">MNDDLRQYAEIINQLKPYVARPDFSQKLNGLTANLPNERRFLIKMEVKRLARPCVRSIDLRGHVQGKCRLYEFGGIKHYLDDVAIKEFEKQVSVYGSFTFGVYESVMETENNFRVMREKASDSTKGQARTYQAMPIERYNVPVVNLLSYARRQHERMNFAVTVEVNTADGYSWRGNSIDISADGLQIKLPPESHVRAGAFIDVYFRGLEEEFSLDKNHGISYEVLKTLHKNEFLYLMLKRSSDAPTTPFDEFLENFIHGNKRRYKVNMNNTIDAIFNKTVEQFLSPRSPSLPVFVAVENSKPVPRYAMSNEVNTDILEYWTNEQDSLQVGYLVNPARLSRLVRLPKNERELYVFAFTHLQNDRVYFYSASSDELDKHPELKSVYLGFGARKASWRVFKLTMTDMSPEQAHAPLSLPDNVSSKIKQQNQAPSPRLMARLQTLRFIVHITDITSESGQRHYSEYKFSRSNLSHLKVFAHPRNRVPAPVTTYRYRYHEKRMEKRYLMRSHLQLSIPMASEQWQGVSEDISVRGLRIELANEFSASIDSVVEVAFPKLQSLTHNYDVMHLSYKVININEDKNILHLKAIDGEAGAMARDFFENLIKKNKNALKTYPEEEDIPGIGHALRCINAKNIPSLAFVMAKEGSRYLPQAAVISQCNESINQIAEHFAPDRQLNFEFMFRDRNLEAPFIQHGIKQIKVEQLPLRQELYIAFDPARKENKLAVIPRFDTRFIHDETRLNFINEAMARGQFLALHVLLTTTGKPDMDMLQAEMNYVSMYAIHRARELEERIWDIAACVHLVDITDEVLGRYNIDAERIRQNRRGGSALLTPAQ</sequence>
<dbReference type="GO" id="GO:0035438">
    <property type="term" value="F:cyclic-di-GMP binding"/>
    <property type="evidence" value="ECO:0007669"/>
    <property type="project" value="InterPro"/>
</dbReference>
<dbReference type="KEGG" id="smaa:IT774_05265"/>
<proteinExistence type="predicted"/>
<dbReference type="EMBL" id="CP064795">
    <property type="protein sequence ID" value="QPG06583.1"/>
    <property type="molecule type" value="Genomic_DNA"/>
</dbReference>
<dbReference type="RefSeq" id="WP_195811659.1">
    <property type="nucleotide sequence ID" value="NZ_CP064795.1"/>
</dbReference>
<keyword evidence="3" id="KW-1185">Reference proteome</keyword>
<protein>
    <submittedName>
        <fullName evidence="2">PilZ domain-containing protein</fullName>
    </submittedName>
</protein>
<dbReference type="Pfam" id="PF07238">
    <property type="entry name" value="PilZ"/>
    <property type="match status" value="2"/>
</dbReference>
<dbReference type="InterPro" id="IPR009875">
    <property type="entry name" value="PilZ_domain"/>
</dbReference>
<reference evidence="2 3" key="1">
    <citation type="submission" date="2020-11" db="EMBL/GenBank/DDBJ databases">
        <title>Complete genome sequence for Salinimonas sp. strain G2-b.</title>
        <authorList>
            <person name="Park S.-J."/>
        </authorList>
    </citation>
    <scope>NUCLEOTIDE SEQUENCE [LARGE SCALE GENOMIC DNA]</scope>
    <source>
        <strain evidence="2 3">G2-b</strain>
    </source>
</reference>
<name>A0A7S9DZ29_9ALTE</name>
<evidence type="ECO:0000313" key="3">
    <source>
        <dbReference type="Proteomes" id="UP000595095"/>
    </source>
</evidence>